<dbReference type="EMBL" id="FCOE02000020">
    <property type="protein sequence ID" value="SAK80739.1"/>
    <property type="molecule type" value="Genomic_DNA"/>
</dbReference>
<evidence type="ECO:0008006" key="4">
    <source>
        <dbReference type="Google" id="ProtNLM"/>
    </source>
</evidence>
<reference evidence="2" key="1">
    <citation type="submission" date="2016-01" db="EMBL/GenBank/DDBJ databases">
        <authorList>
            <person name="Peeters C."/>
        </authorList>
    </citation>
    <scope>NUCLEOTIDE SEQUENCE [LARGE SCALE GENOMIC DNA]</scope>
    <source>
        <strain evidence="2">LMG 29323</strain>
    </source>
</reference>
<evidence type="ECO:0000313" key="3">
    <source>
        <dbReference type="Proteomes" id="UP000054911"/>
    </source>
</evidence>
<evidence type="ECO:0000313" key="2">
    <source>
        <dbReference type="EMBL" id="SAK80739.1"/>
    </source>
</evidence>
<keyword evidence="3" id="KW-1185">Reference proteome</keyword>
<feature type="signal peptide" evidence="1">
    <location>
        <begin position="1"/>
        <end position="32"/>
    </location>
</feature>
<name>A0A158CEI8_9BURK</name>
<dbReference type="RefSeq" id="WP_244206725.1">
    <property type="nucleotide sequence ID" value="NZ_FCOE02000020.1"/>
</dbReference>
<feature type="chain" id="PRO_5007622793" description="Lipoprotein" evidence="1">
    <location>
        <begin position="33"/>
        <end position="151"/>
    </location>
</feature>
<comment type="caution">
    <text evidence="2">The sequence shown here is derived from an EMBL/GenBank/DDBJ whole genome shotgun (WGS) entry which is preliminary data.</text>
</comment>
<evidence type="ECO:0000256" key="1">
    <source>
        <dbReference type="SAM" id="SignalP"/>
    </source>
</evidence>
<dbReference type="STRING" id="1777141.AWB80_05099"/>
<keyword evidence="1" id="KW-0732">Signal</keyword>
<organism evidence="2 3">
    <name type="scientific">Caballeronia pedi</name>
    <dbReference type="NCBI Taxonomy" id="1777141"/>
    <lineage>
        <taxon>Bacteria</taxon>
        <taxon>Pseudomonadati</taxon>
        <taxon>Pseudomonadota</taxon>
        <taxon>Betaproteobacteria</taxon>
        <taxon>Burkholderiales</taxon>
        <taxon>Burkholderiaceae</taxon>
        <taxon>Caballeronia</taxon>
    </lineage>
</organism>
<gene>
    <name evidence="2" type="ORF">AWB80_05099</name>
</gene>
<sequence length="151" mass="16400">MQAHLSRTPNLLSLRRALVAVALFVPMLSASAEDLPDVCSALKTIVDAHAFDTLAKDRALLPAGSPGQGTCKSSAHTYDCRWRAHWGADGIVADPLQELGADIAACFPDVRHDVNTATRQHFALRDTTDKRVTTMTATIEAPNTLRLRIVR</sequence>
<accession>A0A158CEI8</accession>
<dbReference type="Proteomes" id="UP000054911">
    <property type="component" value="Unassembled WGS sequence"/>
</dbReference>
<proteinExistence type="predicted"/>
<dbReference type="AlphaFoldDB" id="A0A158CEI8"/>
<protein>
    <recommendedName>
        <fullName evidence="4">Lipoprotein</fullName>
    </recommendedName>
</protein>